<feature type="domain" description="Phosphatidic acid phosphatase type 2/haloperoxidase" evidence="2">
    <location>
        <begin position="160"/>
        <end position="299"/>
    </location>
</feature>
<accession>C4G9L0</accession>
<dbReference type="InterPro" id="IPR036938">
    <property type="entry name" value="PAP2/HPO_sf"/>
</dbReference>
<dbReference type="STRING" id="626523.GCWU000342_00663"/>
<dbReference type="Pfam" id="PF01569">
    <property type="entry name" value="PAP2"/>
    <property type="match status" value="1"/>
</dbReference>
<feature type="transmembrane region" description="Helical" evidence="1">
    <location>
        <begin position="233"/>
        <end position="251"/>
    </location>
</feature>
<evidence type="ECO:0000313" key="3">
    <source>
        <dbReference type="EMBL" id="EEP29307.1"/>
    </source>
</evidence>
<evidence type="ECO:0000256" key="1">
    <source>
        <dbReference type="SAM" id="Phobius"/>
    </source>
</evidence>
<dbReference type="AlphaFoldDB" id="C4G9L0"/>
<feature type="transmembrane region" description="Helical" evidence="1">
    <location>
        <begin position="258"/>
        <end position="278"/>
    </location>
</feature>
<dbReference type="eggNOG" id="COG0671">
    <property type="taxonomic scope" value="Bacteria"/>
</dbReference>
<gene>
    <name evidence="3" type="ORF">GCWU000342_00663</name>
</gene>
<dbReference type="PANTHER" id="PTHR14969:SF13">
    <property type="entry name" value="AT30094P"/>
    <property type="match status" value="1"/>
</dbReference>
<keyword evidence="1" id="KW-0812">Transmembrane</keyword>
<evidence type="ECO:0000259" key="2">
    <source>
        <dbReference type="SMART" id="SM00014"/>
    </source>
</evidence>
<evidence type="ECO:0000313" key="4">
    <source>
        <dbReference type="Proteomes" id="UP000003494"/>
    </source>
</evidence>
<dbReference type="Gene3D" id="1.20.144.10">
    <property type="entry name" value="Phosphatidic acid phosphatase type 2/haloperoxidase"/>
    <property type="match status" value="1"/>
</dbReference>
<protein>
    <submittedName>
        <fullName evidence="3">PAP2 family protein</fullName>
    </submittedName>
</protein>
<dbReference type="EMBL" id="ACIP02000001">
    <property type="protein sequence ID" value="EEP29307.1"/>
    <property type="molecule type" value="Genomic_DNA"/>
</dbReference>
<dbReference type="SMART" id="SM00014">
    <property type="entry name" value="acidPPc"/>
    <property type="match status" value="1"/>
</dbReference>
<feature type="transmembrane region" description="Helical" evidence="1">
    <location>
        <begin position="284"/>
        <end position="302"/>
    </location>
</feature>
<keyword evidence="1" id="KW-0472">Membrane</keyword>
<feature type="transmembrane region" description="Helical" evidence="1">
    <location>
        <begin position="27"/>
        <end position="45"/>
    </location>
</feature>
<dbReference type="PANTHER" id="PTHR14969">
    <property type="entry name" value="SPHINGOSINE-1-PHOSPHATE PHOSPHOHYDROLASE"/>
    <property type="match status" value="1"/>
</dbReference>
<feature type="transmembrane region" description="Helical" evidence="1">
    <location>
        <begin position="65"/>
        <end position="84"/>
    </location>
</feature>
<feature type="transmembrane region" description="Helical" evidence="1">
    <location>
        <begin position="96"/>
        <end position="116"/>
    </location>
</feature>
<keyword evidence="4" id="KW-1185">Reference proteome</keyword>
<dbReference type="InterPro" id="IPR000326">
    <property type="entry name" value="PAP2/HPO"/>
</dbReference>
<sequence>MVDIFHCSQLLAPEEDFMKHRSLYDRMIPVIFACILVSMATGSFWDLSISYALLNQESLPALLAAGYGSMPNYLLGVICGYLLIRRAKPSGPPLQYYGRVVFGGLVLAGCAFYGGYDTCHYITELPRGLAIGLGFGFAVLACLFAEWTLRDASDDAVARLLKILILIALGPTILTHLIKIPWARPRMRLLVSGMGQMVSFHPWYQPGLADKAQLIASGIPKDDLKSFPSGHTTAAATALSLYYIASASPLLRSRRYQFFFGGLCWTLLIALSRIVIGAHFLTDVTAAFAITFTIFVLGGKLYRADLLLSE</sequence>
<proteinExistence type="predicted"/>
<dbReference type="Proteomes" id="UP000003494">
    <property type="component" value="Unassembled WGS sequence"/>
</dbReference>
<comment type="caution">
    <text evidence="3">The sequence shown here is derived from an EMBL/GenBank/DDBJ whole genome shotgun (WGS) entry which is preliminary data.</text>
</comment>
<dbReference type="SUPFAM" id="SSF48317">
    <property type="entry name" value="Acid phosphatase/Vanadium-dependent haloperoxidase"/>
    <property type="match status" value="1"/>
</dbReference>
<feature type="transmembrane region" description="Helical" evidence="1">
    <location>
        <begin position="161"/>
        <end position="182"/>
    </location>
</feature>
<feature type="transmembrane region" description="Helical" evidence="1">
    <location>
        <begin position="128"/>
        <end position="149"/>
    </location>
</feature>
<reference evidence="3" key="1">
    <citation type="submission" date="2009-04" db="EMBL/GenBank/DDBJ databases">
        <authorList>
            <person name="Weinstock G."/>
            <person name="Sodergren E."/>
            <person name="Clifton S."/>
            <person name="Fulton L."/>
            <person name="Fulton B."/>
            <person name="Courtney L."/>
            <person name="Fronick C."/>
            <person name="Harrison M."/>
            <person name="Strong C."/>
            <person name="Farmer C."/>
            <person name="Delahaunty K."/>
            <person name="Markovic C."/>
            <person name="Hall O."/>
            <person name="Minx P."/>
            <person name="Tomlinson C."/>
            <person name="Mitreva M."/>
            <person name="Nelson J."/>
            <person name="Hou S."/>
            <person name="Wollam A."/>
            <person name="Pepin K.H."/>
            <person name="Johnson M."/>
            <person name="Bhonagiri V."/>
            <person name="Nash W.E."/>
            <person name="Warren W."/>
            <person name="Chinwalla A."/>
            <person name="Mardis E.R."/>
            <person name="Wilson R.K."/>
        </authorList>
    </citation>
    <scope>NUCLEOTIDE SEQUENCE [LARGE SCALE GENOMIC DNA]</scope>
    <source>
        <strain evidence="3">DSM 14600</strain>
    </source>
</reference>
<dbReference type="HOGENOM" id="CLU_065105_1_0_9"/>
<keyword evidence="1" id="KW-1133">Transmembrane helix</keyword>
<name>C4G9L0_9FIRM</name>
<organism evidence="3 4">
    <name type="scientific">Shuttleworthella satelles DSM 14600</name>
    <dbReference type="NCBI Taxonomy" id="626523"/>
    <lineage>
        <taxon>Bacteria</taxon>
        <taxon>Bacillati</taxon>
        <taxon>Bacillota</taxon>
        <taxon>Clostridia</taxon>
        <taxon>Lachnospirales</taxon>
        <taxon>Lachnospiraceae</taxon>
        <taxon>Shuttleworthella</taxon>
    </lineage>
</organism>